<dbReference type="SUPFAM" id="SSF53613">
    <property type="entry name" value="Ribokinase-like"/>
    <property type="match status" value="1"/>
</dbReference>
<protein>
    <submittedName>
        <fullName evidence="1">Ribokinase-like domain-containing protein</fullName>
    </submittedName>
</protein>
<evidence type="ECO:0000313" key="1">
    <source>
        <dbReference type="EMBL" id="KJU82220.1"/>
    </source>
</evidence>
<keyword evidence="2" id="KW-1185">Reference proteome</keyword>
<dbReference type="InterPro" id="IPR029056">
    <property type="entry name" value="Ribokinase-like"/>
</dbReference>
<keyword evidence="1" id="KW-0418">Kinase</keyword>
<evidence type="ECO:0000313" key="2">
    <source>
        <dbReference type="Proteomes" id="UP000033423"/>
    </source>
</evidence>
<dbReference type="EMBL" id="LACI01002394">
    <property type="protein sequence ID" value="KJU82220.1"/>
    <property type="molecule type" value="Genomic_DNA"/>
</dbReference>
<dbReference type="AlphaFoldDB" id="A0A0F3GJW5"/>
<dbReference type="Proteomes" id="UP000033423">
    <property type="component" value="Unassembled WGS sequence"/>
</dbReference>
<keyword evidence="1" id="KW-0808">Transferase</keyword>
<proteinExistence type="predicted"/>
<gene>
    <name evidence="1" type="ORF">MBAV_005584</name>
</gene>
<comment type="caution">
    <text evidence="1">The sequence shown here is derived from an EMBL/GenBank/DDBJ whole genome shotgun (WGS) entry which is preliminary data.</text>
</comment>
<name>A0A0F3GJW5_9BACT</name>
<reference evidence="1 2" key="1">
    <citation type="submission" date="2015-02" db="EMBL/GenBank/DDBJ databases">
        <title>Single-cell genomics of uncultivated deep-branching MTB reveals a conserved set of magnetosome genes.</title>
        <authorList>
            <person name="Kolinko S."/>
            <person name="Richter M."/>
            <person name="Glockner F.O."/>
            <person name="Brachmann A."/>
            <person name="Schuler D."/>
        </authorList>
    </citation>
    <scope>NUCLEOTIDE SEQUENCE [LARGE SCALE GENOMIC DNA]</scope>
    <source>
        <strain evidence="1">TM-1</strain>
    </source>
</reference>
<feature type="non-terminal residue" evidence="1">
    <location>
        <position position="124"/>
    </location>
</feature>
<dbReference type="Gene3D" id="3.40.1190.20">
    <property type="match status" value="1"/>
</dbReference>
<sequence>MSYSITQSTPKILGAGLVCLDIIKDNGSIRRYPGGTCGNVVSFLAFLGWQSTVLTTPYSDLAGELISSSFRQTGVEQMHLKKKPSGAPRIFENILRHNADYVTHSFSFTCPECNRKMPELITPG</sequence>
<dbReference type="GO" id="GO:0016301">
    <property type="term" value="F:kinase activity"/>
    <property type="evidence" value="ECO:0007669"/>
    <property type="project" value="UniProtKB-KW"/>
</dbReference>
<organism evidence="1 2">
    <name type="scientific">Candidatus Magnetobacterium bavaricum</name>
    <dbReference type="NCBI Taxonomy" id="29290"/>
    <lineage>
        <taxon>Bacteria</taxon>
        <taxon>Pseudomonadati</taxon>
        <taxon>Nitrospirota</taxon>
        <taxon>Thermodesulfovibrionia</taxon>
        <taxon>Thermodesulfovibrionales</taxon>
        <taxon>Candidatus Magnetobacteriaceae</taxon>
        <taxon>Candidatus Magnetobacterium</taxon>
    </lineage>
</organism>
<accession>A0A0F3GJW5</accession>